<dbReference type="Proteomes" id="UP000192907">
    <property type="component" value="Unassembled WGS sequence"/>
</dbReference>
<accession>A0A1Y6B540</accession>
<dbReference type="RefSeq" id="WP_132314566.1">
    <property type="nucleotide sequence ID" value="NZ_FWZT01000001.1"/>
</dbReference>
<dbReference type="EMBL" id="FWZT01000001">
    <property type="protein sequence ID" value="SME89909.1"/>
    <property type="molecule type" value="Genomic_DNA"/>
</dbReference>
<name>A0A1Y6B540_9BACT</name>
<keyword evidence="1" id="KW-0597">Phosphoprotein</keyword>
<dbReference type="PANTHER" id="PTHR43228">
    <property type="entry name" value="TWO-COMPONENT RESPONSE REGULATOR"/>
    <property type="match status" value="1"/>
</dbReference>
<evidence type="ECO:0000313" key="4">
    <source>
        <dbReference type="Proteomes" id="UP000192907"/>
    </source>
</evidence>
<dbReference type="SUPFAM" id="SSF52172">
    <property type="entry name" value="CheY-like"/>
    <property type="match status" value="1"/>
</dbReference>
<dbReference type="InterPro" id="IPR052048">
    <property type="entry name" value="ST_Response_Regulator"/>
</dbReference>
<dbReference type="OrthoDB" id="5293963at2"/>
<protein>
    <submittedName>
        <fullName evidence="3">Two-component system, chemotaxis family, response regulator CheY</fullName>
    </submittedName>
</protein>
<dbReference type="PROSITE" id="PS50110">
    <property type="entry name" value="RESPONSE_REGULATORY"/>
    <property type="match status" value="1"/>
</dbReference>
<dbReference type="InterPro" id="IPR001789">
    <property type="entry name" value="Sig_transdc_resp-reg_receiver"/>
</dbReference>
<dbReference type="PANTHER" id="PTHR43228:SF1">
    <property type="entry name" value="TWO-COMPONENT RESPONSE REGULATOR ARR22"/>
    <property type="match status" value="1"/>
</dbReference>
<dbReference type="CDD" id="cd17541">
    <property type="entry name" value="REC_CheB-like"/>
    <property type="match status" value="1"/>
</dbReference>
<feature type="modified residue" description="4-aspartylphosphate" evidence="1">
    <location>
        <position position="56"/>
    </location>
</feature>
<proteinExistence type="predicted"/>
<reference evidence="4" key="1">
    <citation type="submission" date="2017-04" db="EMBL/GenBank/DDBJ databases">
        <authorList>
            <person name="Varghese N."/>
            <person name="Submissions S."/>
        </authorList>
    </citation>
    <scope>NUCLEOTIDE SEQUENCE [LARGE SCALE GENOMIC DNA]</scope>
    <source>
        <strain evidence="4">RKEM611</strain>
    </source>
</reference>
<dbReference type="AlphaFoldDB" id="A0A1Y6B540"/>
<dbReference type="InterPro" id="IPR011006">
    <property type="entry name" value="CheY-like_superfamily"/>
</dbReference>
<dbReference type="Pfam" id="PF00072">
    <property type="entry name" value="Response_reg"/>
    <property type="match status" value="1"/>
</dbReference>
<evidence type="ECO:0000259" key="2">
    <source>
        <dbReference type="PROSITE" id="PS50110"/>
    </source>
</evidence>
<dbReference type="Gene3D" id="3.40.50.2300">
    <property type="match status" value="1"/>
</dbReference>
<organism evidence="3 4">
    <name type="scientific">Pseudobacteriovorax antillogorgiicola</name>
    <dbReference type="NCBI Taxonomy" id="1513793"/>
    <lineage>
        <taxon>Bacteria</taxon>
        <taxon>Pseudomonadati</taxon>
        <taxon>Bdellovibrionota</taxon>
        <taxon>Oligoflexia</taxon>
        <taxon>Oligoflexales</taxon>
        <taxon>Pseudobacteriovoracaceae</taxon>
        <taxon>Pseudobacteriovorax</taxon>
    </lineage>
</organism>
<dbReference type="SMART" id="SM00448">
    <property type="entry name" value="REC"/>
    <property type="match status" value="1"/>
</dbReference>
<dbReference type="GO" id="GO:0000160">
    <property type="term" value="P:phosphorelay signal transduction system"/>
    <property type="evidence" value="ECO:0007669"/>
    <property type="project" value="InterPro"/>
</dbReference>
<sequence length="135" mass="15286">MDQALNILVVDDSQILRQDLRNRFESLGHRVVGEAENGLEALDLIKELSPDLVSLDIIMPEMDGLECYRIMRSLSYPPRCLIVSALADEPRVIETYEKEIEPNHYASKTCSLDELAEKLSHVMAMPPLPIPESHE</sequence>
<dbReference type="STRING" id="1513793.SAMN06296036_101314"/>
<feature type="domain" description="Response regulatory" evidence="2">
    <location>
        <begin position="6"/>
        <end position="123"/>
    </location>
</feature>
<gene>
    <name evidence="3" type="ORF">SAMN06296036_101314</name>
</gene>
<evidence type="ECO:0000313" key="3">
    <source>
        <dbReference type="EMBL" id="SME89909.1"/>
    </source>
</evidence>
<keyword evidence="4" id="KW-1185">Reference proteome</keyword>
<evidence type="ECO:0000256" key="1">
    <source>
        <dbReference type="PROSITE-ProRule" id="PRU00169"/>
    </source>
</evidence>